<dbReference type="InterPro" id="IPR052020">
    <property type="entry name" value="Cyclic_di-GMP/3'3'-cGAMP_PDE"/>
</dbReference>
<dbReference type="Pfam" id="PF00072">
    <property type="entry name" value="Response_reg"/>
    <property type="match status" value="1"/>
</dbReference>
<protein>
    <submittedName>
        <fullName evidence="6">Response regulator c-di-GMP phosphodiesterase, RpfG family, contains REC and HD-GYP domains</fullName>
    </submittedName>
</protein>
<dbReference type="SMART" id="SM00471">
    <property type="entry name" value="HDc"/>
    <property type="match status" value="1"/>
</dbReference>
<evidence type="ECO:0000259" key="5">
    <source>
        <dbReference type="PROSITE" id="PS51832"/>
    </source>
</evidence>
<feature type="domain" description="HD" evidence="4">
    <location>
        <begin position="201"/>
        <end position="324"/>
    </location>
</feature>
<dbReference type="PANTHER" id="PTHR45228:SF8">
    <property type="entry name" value="TWO-COMPONENT RESPONSE REGULATOR-RELATED"/>
    <property type="match status" value="1"/>
</dbReference>
<dbReference type="PROSITE" id="PS51831">
    <property type="entry name" value="HD"/>
    <property type="match status" value="1"/>
</dbReference>
<accession>A0ABY1QRY1</accession>
<proteinExistence type="predicted"/>
<dbReference type="EMBL" id="FXUL01000026">
    <property type="protein sequence ID" value="SMP77170.1"/>
    <property type="molecule type" value="Genomic_DNA"/>
</dbReference>
<comment type="caution">
    <text evidence="6">The sequence shown here is derived from an EMBL/GenBank/DDBJ whole genome shotgun (WGS) entry which is preliminary data.</text>
</comment>
<feature type="coiled-coil region" evidence="2">
    <location>
        <begin position="126"/>
        <end position="178"/>
    </location>
</feature>
<evidence type="ECO:0000256" key="2">
    <source>
        <dbReference type="SAM" id="Coils"/>
    </source>
</evidence>
<evidence type="ECO:0000259" key="3">
    <source>
        <dbReference type="PROSITE" id="PS50110"/>
    </source>
</evidence>
<evidence type="ECO:0000259" key="4">
    <source>
        <dbReference type="PROSITE" id="PS51831"/>
    </source>
</evidence>
<dbReference type="InterPro" id="IPR006674">
    <property type="entry name" value="HD_domain"/>
</dbReference>
<dbReference type="CDD" id="cd00077">
    <property type="entry name" value="HDc"/>
    <property type="match status" value="1"/>
</dbReference>
<keyword evidence="7" id="KW-1185">Reference proteome</keyword>
<dbReference type="Gene3D" id="3.40.50.2300">
    <property type="match status" value="1"/>
</dbReference>
<dbReference type="RefSeq" id="WP_283444880.1">
    <property type="nucleotide sequence ID" value="NZ_FXUL01000026.1"/>
</dbReference>
<dbReference type="Proteomes" id="UP001158049">
    <property type="component" value="Unassembled WGS sequence"/>
</dbReference>
<dbReference type="SMART" id="SM00448">
    <property type="entry name" value="REC"/>
    <property type="match status" value="1"/>
</dbReference>
<feature type="domain" description="Response regulatory" evidence="3">
    <location>
        <begin position="16"/>
        <end position="131"/>
    </location>
</feature>
<dbReference type="InterPro" id="IPR003607">
    <property type="entry name" value="HD/PDEase_dom"/>
</dbReference>
<dbReference type="PROSITE" id="PS51832">
    <property type="entry name" value="HD_GYP"/>
    <property type="match status" value="1"/>
</dbReference>
<dbReference type="CDD" id="cd17569">
    <property type="entry name" value="REC_HupR-like"/>
    <property type="match status" value="1"/>
</dbReference>
<dbReference type="Gene3D" id="1.10.3210.10">
    <property type="entry name" value="Hypothetical protein af1432"/>
    <property type="match status" value="1"/>
</dbReference>
<dbReference type="InterPro" id="IPR037522">
    <property type="entry name" value="HD_GYP_dom"/>
</dbReference>
<organism evidence="6 7">
    <name type="scientific">Noviherbaspirillum suwonense</name>
    <dbReference type="NCBI Taxonomy" id="1224511"/>
    <lineage>
        <taxon>Bacteria</taxon>
        <taxon>Pseudomonadati</taxon>
        <taxon>Pseudomonadota</taxon>
        <taxon>Betaproteobacteria</taxon>
        <taxon>Burkholderiales</taxon>
        <taxon>Oxalobacteraceae</taxon>
        <taxon>Noviherbaspirillum</taxon>
    </lineage>
</organism>
<evidence type="ECO:0000313" key="7">
    <source>
        <dbReference type="Proteomes" id="UP001158049"/>
    </source>
</evidence>
<dbReference type="PANTHER" id="PTHR45228">
    <property type="entry name" value="CYCLIC DI-GMP PHOSPHODIESTERASE TM_0186-RELATED"/>
    <property type="match status" value="1"/>
</dbReference>
<keyword evidence="2" id="KW-0175">Coiled coil</keyword>
<dbReference type="InterPro" id="IPR001789">
    <property type="entry name" value="Sig_transdc_resp-reg_receiver"/>
</dbReference>
<feature type="modified residue" description="4-aspartylphosphate" evidence="1">
    <location>
        <position position="65"/>
    </location>
</feature>
<reference evidence="6 7" key="1">
    <citation type="submission" date="2017-05" db="EMBL/GenBank/DDBJ databases">
        <authorList>
            <person name="Varghese N."/>
            <person name="Submissions S."/>
        </authorList>
    </citation>
    <scope>NUCLEOTIDE SEQUENCE [LARGE SCALE GENOMIC DNA]</scope>
    <source>
        <strain evidence="6 7">DSM 26001</strain>
    </source>
</reference>
<evidence type="ECO:0000313" key="6">
    <source>
        <dbReference type="EMBL" id="SMP77170.1"/>
    </source>
</evidence>
<keyword evidence="1" id="KW-0597">Phosphoprotein</keyword>
<dbReference type="PROSITE" id="PS50110">
    <property type="entry name" value="RESPONSE_REGULATORY"/>
    <property type="match status" value="1"/>
</dbReference>
<gene>
    <name evidence="6" type="ORF">SAMN06295970_12613</name>
</gene>
<name>A0ABY1QRY1_9BURK</name>
<dbReference type="InterPro" id="IPR011006">
    <property type="entry name" value="CheY-like_superfamily"/>
</dbReference>
<dbReference type="Pfam" id="PF13487">
    <property type="entry name" value="HD_5"/>
    <property type="match status" value="1"/>
</dbReference>
<sequence>MNAAPAMTLATRQAARILCVDDEPNILSSLRRLFRSQGYEVLTADSGASGLALLEREDVDLIISDMRMPEMDGAHFLERARCLCPGALRLLLTGYADVQSILNAINRGEIYRYITKPWDDTDILLVVRHALERQALEEERRRLEGLTRSQNEELKAVNAELESRVKQRTADLTQANEKLKTSFLTSIKVFSNLIETRGGNLAGHSRRVADLARKIALRMGLGTQETQDVFVAGLLHNIGKIGFSDEMLAMPEWRMKGDCLALYRKHPARGEEMLMPLEDLRDAARIIRSQHERFDGEGFPDGLSGFNIPVGARILALASDYDNLQIGGLVQRELRPEEAAPLILQSKGKRYDPVVVEAFQEIVSGASTVIAETLLDEAASPAELRAGMIVARDLLNRDGSLLLSAGNKLTDRLIEQIARFEKSTGSPLTIHVRREGKKP</sequence>
<feature type="domain" description="HD-GYP" evidence="5">
    <location>
        <begin position="179"/>
        <end position="375"/>
    </location>
</feature>
<evidence type="ECO:0000256" key="1">
    <source>
        <dbReference type="PROSITE-ProRule" id="PRU00169"/>
    </source>
</evidence>
<dbReference type="SUPFAM" id="SSF52172">
    <property type="entry name" value="CheY-like"/>
    <property type="match status" value="1"/>
</dbReference>
<dbReference type="SUPFAM" id="SSF109604">
    <property type="entry name" value="HD-domain/PDEase-like"/>
    <property type="match status" value="1"/>
</dbReference>